<keyword evidence="9" id="KW-1185">Reference proteome</keyword>
<gene>
    <name evidence="8" type="ORF">HYFRA_00005078</name>
</gene>
<feature type="transmembrane region" description="Helical" evidence="6">
    <location>
        <begin position="46"/>
        <end position="67"/>
    </location>
</feature>
<accession>A0A9N9L845</accession>
<evidence type="ECO:0000256" key="3">
    <source>
        <dbReference type="ARBA" id="ARBA00022630"/>
    </source>
</evidence>
<name>A0A9N9L845_9HELO</name>
<dbReference type="InterPro" id="IPR036318">
    <property type="entry name" value="FAD-bd_PCMH-like_sf"/>
</dbReference>
<keyword evidence="3" id="KW-0285">Flavoprotein</keyword>
<dbReference type="Pfam" id="PF01565">
    <property type="entry name" value="FAD_binding_4"/>
    <property type="match status" value="1"/>
</dbReference>
<evidence type="ECO:0000313" key="8">
    <source>
        <dbReference type="EMBL" id="CAG8962036.1"/>
    </source>
</evidence>
<dbReference type="Gene3D" id="3.40.462.20">
    <property type="match status" value="1"/>
</dbReference>
<dbReference type="PANTHER" id="PTHR42973:SF39">
    <property type="entry name" value="FAD-BINDING PCMH-TYPE DOMAIN-CONTAINING PROTEIN"/>
    <property type="match status" value="1"/>
</dbReference>
<reference evidence="8" key="1">
    <citation type="submission" date="2021-07" db="EMBL/GenBank/DDBJ databases">
        <authorList>
            <person name="Durling M."/>
        </authorList>
    </citation>
    <scope>NUCLEOTIDE SEQUENCE</scope>
</reference>
<evidence type="ECO:0000256" key="5">
    <source>
        <dbReference type="ARBA" id="ARBA00023002"/>
    </source>
</evidence>
<keyword evidence="6" id="KW-0812">Transmembrane</keyword>
<dbReference type="GO" id="GO:0071949">
    <property type="term" value="F:FAD binding"/>
    <property type="evidence" value="ECO:0007669"/>
    <property type="project" value="InterPro"/>
</dbReference>
<dbReference type="EMBL" id="CAJVRL010000127">
    <property type="protein sequence ID" value="CAG8962036.1"/>
    <property type="molecule type" value="Genomic_DNA"/>
</dbReference>
<dbReference type="SUPFAM" id="SSF56176">
    <property type="entry name" value="FAD-binding/transporter-associated domain-like"/>
    <property type="match status" value="1"/>
</dbReference>
<sequence>MALRNHDQIHDCTTPLITKPEDYGKATRPSGPRRRFEFKALWGTQLYKTTALILCLLFVFAIVGVLLTRNNSLESCLDQAGIPFLAKGSKDWAQEIMPWNLRLAYTPAAVAIPQSIDQIQGAVFCGIKNQVRVSAKGGGHSFGSYGLGGEDGHLVIELSQMYAVTLFENHTAKIQPGARLGHVSTELYNQGQRAIPHGACPGVGLAGHVLYGGYGRASRTHGLTLDWLIGAKVILTDGSMVYCSATENTDLFWALRGAGPSFGIVAEFEFSTFEAPDVVTVFTIDLPWMEESAVETIIALQDLAISAPKELNIFLFVSVNYQVIQGMYFGDGDGLNQALQPLLARLEIKGLHMSTGGWLKALEQYTDGEDLDQTYPYNSHATYYTTSLMTPALTEDQTKKFIATMFANIHQASARHSWDIFFEMHGGNNSAVAQVDPSATAYVHRDKLLLYQLSDTGSHGQFPDEGFAVLRNFTDSVTNSMAPEDWGMYANFLDTQLDGKTAQQLYWGNNLQRLRSIKAKLDPADVFWNPQGISPLS</sequence>
<dbReference type="OrthoDB" id="407275at2759"/>
<evidence type="ECO:0000256" key="2">
    <source>
        <dbReference type="ARBA" id="ARBA00005466"/>
    </source>
</evidence>
<dbReference type="AlphaFoldDB" id="A0A9N9L845"/>
<keyword evidence="6" id="KW-1133">Transmembrane helix</keyword>
<evidence type="ECO:0000259" key="7">
    <source>
        <dbReference type="PROSITE" id="PS51387"/>
    </source>
</evidence>
<evidence type="ECO:0000313" key="9">
    <source>
        <dbReference type="Proteomes" id="UP000696280"/>
    </source>
</evidence>
<evidence type="ECO:0000256" key="4">
    <source>
        <dbReference type="ARBA" id="ARBA00022827"/>
    </source>
</evidence>
<dbReference type="PANTHER" id="PTHR42973">
    <property type="entry name" value="BINDING OXIDOREDUCTASE, PUTATIVE (AFU_ORTHOLOGUE AFUA_1G17690)-RELATED"/>
    <property type="match status" value="1"/>
</dbReference>
<comment type="cofactor">
    <cofactor evidence="1">
        <name>FAD</name>
        <dbReference type="ChEBI" id="CHEBI:57692"/>
    </cofactor>
</comment>
<evidence type="ECO:0000256" key="1">
    <source>
        <dbReference type="ARBA" id="ARBA00001974"/>
    </source>
</evidence>
<dbReference type="Gene3D" id="3.30.465.10">
    <property type="match status" value="1"/>
</dbReference>
<dbReference type="PROSITE" id="PS51387">
    <property type="entry name" value="FAD_PCMH"/>
    <property type="match status" value="1"/>
</dbReference>
<protein>
    <recommendedName>
        <fullName evidence="7">FAD-binding PCMH-type domain-containing protein</fullName>
    </recommendedName>
</protein>
<dbReference type="InterPro" id="IPR016169">
    <property type="entry name" value="FAD-bd_PCMH_sub2"/>
</dbReference>
<dbReference type="InterPro" id="IPR016166">
    <property type="entry name" value="FAD-bd_PCMH"/>
</dbReference>
<dbReference type="GO" id="GO:0016491">
    <property type="term" value="F:oxidoreductase activity"/>
    <property type="evidence" value="ECO:0007669"/>
    <property type="project" value="UniProtKB-KW"/>
</dbReference>
<comment type="caution">
    <text evidence="8">The sequence shown here is derived from an EMBL/GenBank/DDBJ whole genome shotgun (WGS) entry which is preliminary data.</text>
</comment>
<organism evidence="8 9">
    <name type="scientific">Hymenoscyphus fraxineus</name>
    <dbReference type="NCBI Taxonomy" id="746836"/>
    <lineage>
        <taxon>Eukaryota</taxon>
        <taxon>Fungi</taxon>
        <taxon>Dikarya</taxon>
        <taxon>Ascomycota</taxon>
        <taxon>Pezizomycotina</taxon>
        <taxon>Leotiomycetes</taxon>
        <taxon>Helotiales</taxon>
        <taxon>Helotiaceae</taxon>
        <taxon>Hymenoscyphus</taxon>
    </lineage>
</organism>
<comment type="similarity">
    <text evidence="2">Belongs to the oxygen-dependent FAD-linked oxidoreductase family.</text>
</comment>
<keyword evidence="6" id="KW-0472">Membrane</keyword>
<dbReference type="Pfam" id="PF08031">
    <property type="entry name" value="BBE"/>
    <property type="match status" value="1"/>
</dbReference>
<proteinExistence type="inferred from homology"/>
<feature type="domain" description="FAD-binding PCMH-type" evidence="7">
    <location>
        <begin position="103"/>
        <end position="275"/>
    </location>
</feature>
<evidence type="ECO:0000256" key="6">
    <source>
        <dbReference type="SAM" id="Phobius"/>
    </source>
</evidence>
<dbReference type="Proteomes" id="UP000696280">
    <property type="component" value="Unassembled WGS sequence"/>
</dbReference>
<dbReference type="InterPro" id="IPR050416">
    <property type="entry name" value="FAD-linked_Oxidoreductase"/>
</dbReference>
<keyword evidence="5" id="KW-0560">Oxidoreductase</keyword>
<dbReference type="InterPro" id="IPR012951">
    <property type="entry name" value="BBE"/>
</dbReference>
<keyword evidence="4" id="KW-0274">FAD</keyword>
<dbReference type="InterPro" id="IPR006094">
    <property type="entry name" value="Oxid_FAD_bind_N"/>
</dbReference>